<dbReference type="CDD" id="cd00093">
    <property type="entry name" value="HTH_XRE"/>
    <property type="match status" value="1"/>
</dbReference>
<dbReference type="InterPro" id="IPR001387">
    <property type="entry name" value="Cro/C1-type_HTH"/>
</dbReference>
<dbReference type="AlphaFoldDB" id="A0A934UWY6"/>
<feature type="domain" description="HTH cro/C1-type" evidence="1">
    <location>
        <begin position="29"/>
        <end position="75"/>
    </location>
</feature>
<evidence type="ECO:0000313" key="3">
    <source>
        <dbReference type="Proteomes" id="UP000608530"/>
    </source>
</evidence>
<accession>A0A934UWY6</accession>
<name>A0A934UWY6_9MICO</name>
<dbReference type="InterPro" id="IPR010982">
    <property type="entry name" value="Lambda_DNA-bd_dom_sf"/>
</dbReference>
<reference evidence="2" key="1">
    <citation type="submission" date="2020-12" db="EMBL/GenBank/DDBJ databases">
        <title>Leucobacter sp. CAS1, isolated from Chromium sludge.</title>
        <authorList>
            <person name="Xu Z."/>
        </authorList>
    </citation>
    <scope>NUCLEOTIDE SEQUENCE</scope>
    <source>
        <strain evidence="2">CSA1</strain>
    </source>
</reference>
<dbReference type="Pfam" id="PF13560">
    <property type="entry name" value="HTH_31"/>
    <property type="match status" value="1"/>
</dbReference>
<dbReference type="SUPFAM" id="SSF47413">
    <property type="entry name" value="lambda repressor-like DNA-binding domains"/>
    <property type="match status" value="1"/>
</dbReference>
<keyword evidence="3" id="KW-1185">Reference proteome</keyword>
<dbReference type="PROSITE" id="PS50943">
    <property type="entry name" value="HTH_CROC1"/>
    <property type="match status" value="1"/>
</dbReference>
<gene>
    <name evidence="2" type="ORF">JD276_15290</name>
</gene>
<evidence type="ECO:0000259" key="1">
    <source>
        <dbReference type="PROSITE" id="PS50943"/>
    </source>
</evidence>
<proteinExistence type="predicted"/>
<dbReference type="GO" id="GO:0003677">
    <property type="term" value="F:DNA binding"/>
    <property type="evidence" value="ECO:0007669"/>
    <property type="project" value="InterPro"/>
</dbReference>
<dbReference type="SMART" id="SM00530">
    <property type="entry name" value="HTH_XRE"/>
    <property type="match status" value="1"/>
</dbReference>
<evidence type="ECO:0000313" key="2">
    <source>
        <dbReference type="EMBL" id="MBK0420392.1"/>
    </source>
</evidence>
<protein>
    <submittedName>
        <fullName evidence="2">Helix-turn-helix transcriptional regulator</fullName>
    </submittedName>
</protein>
<dbReference type="RefSeq" id="WP_200116531.1">
    <property type="nucleotide sequence ID" value="NZ_JAEHOH010000028.1"/>
</dbReference>
<comment type="caution">
    <text evidence="2">The sequence shown here is derived from an EMBL/GenBank/DDBJ whole genome shotgun (WGS) entry which is preliminary data.</text>
</comment>
<dbReference type="EMBL" id="JAEHOH010000028">
    <property type="protein sequence ID" value="MBK0420392.1"/>
    <property type="molecule type" value="Genomic_DNA"/>
</dbReference>
<dbReference type="Proteomes" id="UP000608530">
    <property type="component" value="Unassembled WGS sequence"/>
</dbReference>
<dbReference type="Gene3D" id="1.10.260.40">
    <property type="entry name" value="lambda repressor-like DNA-binding domains"/>
    <property type="match status" value="1"/>
</dbReference>
<organism evidence="2 3">
    <name type="scientific">Leucobacter chromiisoli</name>
    <dbReference type="NCBI Taxonomy" id="2796471"/>
    <lineage>
        <taxon>Bacteria</taxon>
        <taxon>Bacillati</taxon>
        <taxon>Actinomycetota</taxon>
        <taxon>Actinomycetes</taxon>
        <taxon>Micrococcales</taxon>
        <taxon>Microbacteriaceae</taxon>
        <taxon>Leucobacter</taxon>
    </lineage>
</organism>
<sequence>MPSGTSQLPGPISKAVATIIFDSIASHGGLSQAAVARDAGMSTSQLSRVLNGHKVFTLEELDRVCAALGLELSEVVDHADQASRMRRRLAPVTPIGGNVGSTNEAGIPDLARAAFEDDGDDGADLD</sequence>